<dbReference type="AlphaFoldDB" id="A0A318S4E0"/>
<evidence type="ECO:0000313" key="2">
    <source>
        <dbReference type="Proteomes" id="UP000248326"/>
    </source>
</evidence>
<dbReference type="RefSeq" id="WP_110887185.1">
    <property type="nucleotide sequence ID" value="NZ_QJSX01000009.1"/>
</dbReference>
<comment type="caution">
    <text evidence="1">The sequence shown here is derived from an EMBL/GenBank/DDBJ whole genome shotgun (WGS) entry which is preliminary data.</text>
</comment>
<evidence type="ECO:0000313" key="1">
    <source>
        <dbReference type="EMBL" id="PYE53405.1"/>
    </source>
</evidence>
<dbReference type="EMBL" id="QJSX01000009">
    <property type="protein sequence ID" value="PYE53405.1"/>
    <property type="molecule type" value="Genomic_DNA"/>
</dbReference>
<dbReference type="OrthoDB" id="9914134at2"/>
<reference evidence="1 2" key="1">
    <citation type="submission" date="2018-06" db="EMBL/GenBank/DDBJ databases">
        <title>Genomic Encyclopedia of Type Strains, Phase IV (KMG-IV): sequencing the most valuable type-strain genomes for metagenomic binning, comparative biology and taxonomic classification.</title>
        <authorList>
            <person name="Goeker M."/>
        </authorList>
    </citation>
    <scope>NUCLEOTIDE SEQUENCE [LARGE SCALE GENOMIC DNA]</scope>
    <source>
        <strain evidence="1 2">DSM 18048</strain>
    </source>
</reference>
<proteinExistence type="predicted"/>
<gene>
    <name evidence="1" type="ORF">DES52_109182</name>
</gene>
<keyword evidence="2" id="KW-1185">Reference proteome</keyword>
<name>A0A318S4E0_9DEIO</name>
<protein>
    <submittedName>
        <fullName evidence="1">Uncharacterized protein</fullName>
    </submittedName>
</protein>
<dbReference type="Proteomes" id="UP000248326">
    <property type="component" value="Unassembled WGS sequence"/>
</dbReference>
<sequence>MWLRTVCEEAKTTLEPLLTARHVDTSAVRAALQGVCVQLAGRDLTGDEVRRVIDGGARGFDTFLNALLHERAEVLGLLWEPIAAPERSAWLPEAAAS</sequence>
<organism evidence="1 2">
    <name type="scientific">Deinococcus yavapaiensis KR-236</name>
    <dbReference type="NCBI Taxonomy" id="694435"/>
    <lineage>
        <taxon>Bacteria</taxon>
        <taxon>Thermotogati</taxon>
        <taxon>Deinococcota</taxon>
        <taxon>Deinococci</taxon>
        <taxon>Deinococcales</taxon>
        <taxon>Deinococcaceae</taxon>
        <taxon>Deinococcus</taxon>
    </lineage>
</organism>
<accession>A0A318S4E0</accession>